<comment type="similarity">
    <text evidence="6">Belongs to the DyP-type peroxidase family.</text>
</comment>
<evidence type="ECO:0000259" key="8">
    <source>
        <dbReference type="Pfam" id="PF20628"/>
    </source>
</evidence>
<proteinExistence type="inferred from homology"/>
<feature type="domain" description="Dyp-type peroxidase N-terminal" evidence="7">
    <location>
        <begin position="45"/>
        <end position="126"/>
    </location>
</feature>
<comment type="cofactor">
    <cofactor evidence="1">
        <name>heme b</name>
        <dbReference type="ChEBI" id="CHEBI:60344"/>
    </cofactor>
</comment>
<accession>A0A432WC42</accession>
<dbReference type="Proteomes" id="UP000287823">
    <property type="component" value="Unassembled WGS sequence"/>
</dbReference>
<keyword evidence="2" id="KW-0575">Peroxidase</keyword>
<dbReference type="GO" id="GO:0005829">
    <property type="term" value="C:cytosol"/>
    <property type="evidence" value="ECO:0007669"/>
    <property type="project" value="TreeGrafter"/>
</dbReference>
<dbReference type="InterPro" id="IPR011008">
    <property type="entry name" value="Dimeric_a/b-barrel"/>
</dbReference>
<evidence type="ECO:0000259" key="7">
    <source>
        <dbReference type="Pfam" id="PF04261"/>
    </source>
</evidence>
<dbReference type="GO" id="GO:0020037">
    <property type="term" value="F:heme binding"/>
    <property type="evidence" value="ECO:0007669"/>
    <property type="project" value="InterPro"/>
</dbReference>
<evidence type="ECO:0000313" key="9">
    <source>
        <dbReference type="EMBL" id="RUO29623.1"/>
    </source>
</evidence>
<reference evidence="9 10" key="1">
    <citation type="journal article" date="2011" name="Front. Microbiol.">
        <title>Genomic signatures of strain selection and enhancement in Bacillus atrophaeus var. globigii, a historical biowarfare simulant.</title>
        <authorList>
            <person name="Gibbons H.S."/>
            <person name="Broomall S.M."/>
            <person name="McNew L.A."/>
            <person name="Daligault H."/>
            <person name="Chapman C."/>
            <person name="Bruce D."/>
            <person name="Karavis M."/>
            <person name="Krepps M."/>
            <person name="McGregor P.A."/>
            <person name="Hong C."/>
            <person name="Park K.H."/>
            <person name="Akmal A."/>
            <person name="Feldman A."/>
            <person name="Lin J.S."/>
            <person name="Chang W.E."/>
            <person name="Higgs B.W."/>
            <person name="Demirev P."/>
            <person name="Lindquist J."/>
            <person name="Liem A."/>
            <person name="Fochler E."/>
            <person name="Read T.D."/>
            <person name="Tapia R."/>
            <person name="Johnson S."/>
            <person name="Bishop-Lilly K.A."/>
            <person name="Detter C."/>
            <person name="Han C."/>
            <person name="Sozhamannan S."/>
            <person name="Rosenzweig C.N."/>
            <person name="Skowronski E.W."/>
        </authorList>
    </citation>
    <scope>NUCLEOTIDE SEQUENCE [LARGE SCALE GENOMIC DNA]</scope>
    <source>
        <strain evidence="9 10">Y4G10-17</strain>
    </source>
</reference>
<keyword evidence="4" id="KW-0560">Oxidoreductase</keyword>
<organism evidence="9 10">
    <name type="scientific">Aliidiomarina soli</name>
    <dbReference type="NCBI Taxonomy" id="1928574"/>
    <lineage>
        <taxon>Bacteria</taxon>
        <taxon>Pseudomonadati</taxon>
        <taxon>Pseudomonadota</taxon>
        <taxon>Gammaproteobacteria</taxon>
        <taxon>Alteromonadales</taxon>
        <taxon>Idiomarinaceae</taxon>
        <taxon>Aliidiomarina</taxon>
    </lineage>
</organism>
<keyword evidence="10" id="KW-1185">Reference proteome</keyword>
<dbReference type="GO" id="GO:0004601">
    <property type="term" value="F:peroxidase activity"/>
    <property type="evidence" value="ECO:0007669"/>
    <property type="project" value="UniProtKB-KW"/>
</dbReference>
<evidence type="ECO:0000313" key="10">
    <source>
        <dbReference type="Proteomes" id="UP000287823"/>
    </source>
</evidence>
<dbReference type="Pfam" id="PF20628">
    <property type="entry name" value="Dyp_perox_C"/>
    <property type="match status" value="1"/>
</dbReference>
<keyword evidence="5" id="KW-0408">Iron</keyword>
<evidence type="ECO:0000256" key="6">
    <source>
        <dbReference type="ARBA" id="ARBA00025737"/>
    </source>
</evidence>
<dbReference type="EMBL" id="PIPO01000007">
    <property type="protein sequence ID" value="RUO29623.1"/>
    <property type="molecule type" value="Genomic_DNA"/>
</dbReference>
<sequence>MKSQGQAGVANRGSIHGLVLLCQVQPAHLASLRLKLAKLPSLAASLDERFSESLLTVTAAFGEDAFRQLGALAPAHRFSDLPSFDQSPASLNVTTIDIALIIRSERYDSCFFAGRVLTEWFAADVEMLADYNFFHYLDNRNLFGFKCWRDTLLGAERRNLLALQAEHEPLWDQGSYLILQHQRIADQAWQQLKPEQQEQLIGRNKLSGEPILTDRPNHFSKVQEHLGQALLWHQMPIASMNEQSHLELLWSNTPDAAHHWLAQRIEDDEDGFRDPILDYQDNLLSAAFFVPPLPWFEHLKSVF</sequence>
<comment type="caution">
    <text evidence="9">The sequence shown here is derived from an EMBL/GenBank/DDBJ whole genome shotgun (WGS) entry which is preliminary data.</text>
</comment>
<protein>
    <submittedName>
        <fullName evidence="9">Uncharacterized protein</fullName>
    </submittedName>
</protein>
<dbReference type="PANTHER" id="PTHR30521">
    <property type="entry name" value="DEFERROCHELATASE/PEROXIDASE"/>
    <property type="match status" value="1"/>
</dbReference>
<evidence type="ECO:0000256" key="5">
    <source>
        <dbReference type="ARBA" id="ARBA00023004"/>
    </source>
</evidence>
<evidence type="ECO:0000256" key="2">
    <source>
        <dbReference type="ARBA" id="ARBA00022559"/>
    </source>
</evidence>
<dbReference type="InterPro" id="IPR048328">
    <property type="entry name" value="Dyp_perox_C"/>
</dbReference>
<evidence type="ECO:0000256" key="1">
    <source>
        <dbReference type="ARBA" id="ARBA00001970"/>
    </source>
</evidence>
<dbReference type="InterPro" id="IPR006314">
    <property type="entry name" value="Dyp_peroxidase"/>
</dbReference>
<name>A0A432WC42_9GAMM</name>
<dbReference type="AlphaFoldDB" id="A0A432WC42"/>
<dbReference type="GO" id="GO:0046872">
    <property type="term" value="F:metal ion binding"/>
    <property type="evidence" value="ECO:0007669"/>
    <property type="project" value="UniProtKB-KW"/>
</dbReference>
<evidence type="ECO:0000256" key="4">
    <source>
        <dbReference type="ARBA" id="ARBA00023002"/>
    </source>
</evidence>
<dbReference type="Pfam" id="PF04261">
    <property type="entry name" value="Dyp_perox_N"/>
    <property type="match status" value="1"/>
</dbReference>
<dbReference type="PROSITE" id="PS51404">
    <property type="entry name" value="DYP_PEROXIDASE"/>
    <property type="match status" value="1"/>
</dbReference>
<evidence type="ECO:0000256" key="3">
    <source>
        <dbReference type="ARBA" id="ARBA00022723"/>
    </source>
</evidence>
<gene>
    <name evidence="9" type="ORF">CWE14_14290</name>
</gene>
<dbReference type="SUPFAM" id="SSF54909">
    <property type="entry name" value="Dimeric alpha+beta barrel"/>
    <property type="match status" value="1"/>
</dbReference>
<keyword evidence="3" id="KW-0479">Metal-binding</keyword>
<dbReference type="PANTHER" id="PTHR30521:SF0">
    <property type="entry name" value="DYP-TYPE PEROXIDASE FAMILY PROTEIN"/>
    <property type="match status" value="1"/>
</dbReference>
<dbReference type="RefSeq" id="WP_126799997.1">
    <property type="nucleotide sequence ID" value="NZ_PIPO01000007.1"/>
</dbReference>
<dbReference type="InterPro" id="IPR048327">
    <property type="entry name" value="Dyp_perox_N"/>
</dbReference>
<feature type="domain" description="Dyp-type peroxidase C-terminal" evidence="8">
    <location>
        <begin position="138"/>
        <end position="292"/>
    </location>
</feature>